<evidence type="ECO:0008006" key="4">
    <source>
        <dbReference type="Google" id="ProtNLM"/>
    </source>
</evidence>
<protein>
    <recommendedName>
        <fullName evidence="4">GLPGLI family protein</fullName>
    </recommendedName>
</protein>
<feature type="chain" id="PRO_5043344755" description="GLPGLI family protein" evidence="1">
    <location>
        <begin position="18"/>
        <end position="257"/>
    </location>
</feature>
<sequence length="257" mass="29381">MKKLLSLLFLFSFGIKAFSQNSQAILEVNYETKIIPDSTNRNNVKVYTSTLLCNLTESSYFSREAQAFFNGTSTENIPSTLGNIPKYPKSVESAYRFNDQLTASLPVGKYIFTFEEPKLKWKILSDTKNIKDFQCRLAQTTTDTGDIFFAWFTNDIAIPEGPFRFKGLSGLVLEVYNLSKTIEIHATEIKKSDEIIKPLNYGDNLVIKDKKQYLTARKNYHENPSIYNGNIKVFDANGNDKTKTMTDRLKHINVFLD</sequence>
<proteinExistence type="predicted"/>
<dbReference type="RefSeq" id="WP_327983947.1">
    <property type="nucleotide sequence ID" value="NZ_CP136426.1"/>
</dbReference>
<dbReference type="AlphaFoldDB" id="A0AAU0F4B5"/>
<evidence type="ECO:0000313" key="3">
    <source>
        <dbReference type="Proteomes" id="UP001432059"/>
    </source>
</evidence>
<evidence type="ECO:0000313" key="2">
    <source>
        <dbReference type="EMBL" id="WOC52572.1"/>
    </source>
</evidence>
<dbReference type="Proteomes" id="UP001432059">
    <property type="component" value="Chromosome"/>
</dbReference>
<name>A0AAU0F4B5_9FLAO</name>
<accession>A0AAU0F4B5</accession>
<organism evidence="2 3">
    <name type="scientific">Bergeyella porcorum</name>
    <dbReference type="NCBI Taxonomy" id="1735111"/>
    <lineage>
        <taxon>Bacteria</taxon>
        <taxon>Pseudomonadati</taxon>
        <taxon>Bacteroidota</taxon>
        <taxon>Flavobacteriia</taxon>
        <taxon>Flavobacteriales</taxon>
        <taxon>Weeksellaceae</taxon>
        <taxon>Bergeyella</taxon>
    </lineage>
</organism>
<dbReference type="Pfam" id="PF22252">
    <property type="entry name" value="PNGase_F-II_N"/>
    <property type="match status" value="1"/>
</dbReference>
<feature type="signal peptide" evidence="1">
    <location>
        <begin position="1"/>
        <end position="17"/>
    </location>
</feature>
<evidence type="ECO:0000256" key="1">
    <source>
        <dbReference type="SAM" id="SignalP"/>
    </source>
</evidence>
<dbReference type="EMBL" id="CP136426">
    <property type="protein sequence ID" value="WOC52572.1"/>
    <property type="molecule type" value="Genomic_DNA"/>
</dbReference>
<dbReference type="InterPro" id="IPR005901">
    <property type="entry name" value="GLPGLI"/>
</dbReference>
<gene>
    <name evidence="2" type="ORF">BPO_1925</name>
</gene>
<reference evidence="2" key="1">
    <citation type="submission" date="2023-10" db="EMBL/GenBank/DDBJ databases">
        <title>Characterization and whole genome sequencing of a novel strain of Bergeyella porcorum QD2021 isolated from pig.</title>
        <authorList>
            <person name="Liu G."/>
            <person name="Chen C."/>
            <person name="Han X."/>
        </authorList>
    </citation>
    <scope>NUCLEOTIDE SEQUENCE</scope>
    <source>
        <strain evidence="2">QD2021</strain>
    </source>
</reference>
<keyword evidence="3" id="KW-1185">Reference proteome</keyword>
<keyword evidence="1" id="KW-0732">Signal</keyword>
<dbReference type="KEGG" id="bpor:BPO_1925"/>
<dbReference type="NCBIfam" id="TIGR01200">
    <property type="entry name" value="GLPGLI"/>
    <property type="match status" value="1"/>
</dbReference>